<dbReference type="InterPro" id="IPR003593">
    <property type="entry name" value="AAA+_ATPase"/>
</dbReference>
<evidence type="ECO:0000256" key="7">
    <source>
        <dbReference type="ARBA" id="ARBA00022967"/>
    </source>
</evidence>
<keyword evidence="9" id="KW-0445">Lipid transport</keyword>
<dbReference type="FunFam" id="3.40.50.300:FF:000140">
    <property type="entry name" value="Lipid A export ATP-binding/permease protein MsbA"/>
    <property type="match status" value="1"/>
</dbReference>
<keyword evidence="6 14" id="KW-0067">ATP-binding</keyword>
<feature type="transmembrane region" description="Helical" evidence="11">
    <location>
        <begin position="241"/>
        <end position="267"/>
    </location>
</feature>
<evidence type="ECO:0000256" key="3">
    <source>
        <dbReference type="ARBA" id="ARBA00022475"/>
    </source>
</evidence>
<evidence type="ECO:0000313" key="15">
    <source>
        <dbReference type="Proteomes" id="UP000244223"/>
    </source>
</evidence>
<dbReference type="NCBIfam" id="TIGR02203">
    <property type="entry name" value="MsbA_lipidA"/>
    <property type="match status" value="1"/>
</dbReference>
<organism evidence="14 15">
    <name type="scientific">Agitococcus lubricus</name>
    <dbReference type="NCBI Taxonomy" id="1077255"/>
    <lineage>
        <taxon>Bacteria</taxon>
        <taxon>Pseudomonadati</taxon>
        <taxon>Pseudomonadota</taxon>
        <taxon>Gammaproteobacteria</taxon>
        <taxon>Moraxellales</taxon>
        <taxon>Moraxellaceae</taxon>
        <taxon>Agitococcus</taxon>
    </lineage>
</organism>
<evidence type="ECO:0000256" key="6">
    <source>
        <dbReference type="ARBA" id="ARBA00022840"/>
    </source>
</evidence>
<dbReference type="PANTHER" id="PTHR43394">
    <property type="entry name" value="ATP-DEPENDENT PERMEASE MDL1, MITOCHONDRIAL"/>
    <property type="match status" value="1"/>
</dbReference>
<feature type="transmembrane region" description="Helical" evidence="11">
    <location>
        <begin position="161"/>
        <end position="178"/>
    </location>
</feature>
<protein>
    <submittedName>
        <fullName evidence="14">ATP-binding cassette, subfamily B, MsbA</fullName>
    </submittedName>
</protein>
<evidence type="ECO:0000256" key="5">
    <source>
        <dbReference type="ARBA" id="ARBA00022741"/>
    </source>
</evidence>
<dbReference type="GO" id="GO:0015421">
    <property type="term" value="F:ABC-type oligopeptide transporter activity"/>
    <property type="evidence" value="ECO:0007669"/>
    <property type="project" value="TreeGrafter"/>
</dbReference>
<keyword evidence="8 11" id="KW-1133">Transmembrane helix</keyword>
<dbReference type="InterPro" id="IPR017871">
    <property type="entry name" value="ABC_transporter-like_CS"/>
</dbReference>
<dbReference type="PROSITE" id="PS50929">
    <property type="entry name" value="ABC_TM1F"/>
    <property type="match status" value="1"/>
</dbReference>
<dbReference type="InterPro" id="IPR003439">
    <property type="entry name" value="ABC_transporter-like_ATP-bd"/>
</dbReference>
<feature type="domain" description="ABC transmembrane type-1" evidence="13">
    <location>
        <begin position="40"/>
        <end position="306"/>
    </location>
</feature>
<dbReference type="GO" id="GO:0005886">
    <property type="term" value="C:plasma membrane"/>
    <property type="evidence" value="ECO:0007669"/>
    <property type="project" value="UniProtKB-SubCell"/>
</dbReference>
<evidence type="ECO:0000256" key="1">
    <source>
        <dbReference type="ARBA" id="ARBA00004651"/>
    </source>
</evidence>
<dbReference type="OrthoDB" id="9770415at2"/>
<dbReference type="InterPro" id="IPR011527">
    <property type="entry name" value="ABC1_TM_dom"/>
</dbReference>
<dbReference type="PROSITE" id="PS00211">
    <property type="entry name" value="ABC_TRANSPORTER_1"/>
    <property type="match status" value="1"/>
</dbReference>
<evidence type="ECO:0000259" key="13">
    <source>
        <dbReference type="PROSITE" id="PS50929"/>
    </source>
</evidence>
<dbReference type="AlphaFoldDB" id="A0A2T5J1R0"/>
<feature type="transmembrane region" description="Helical" evidence="11">
    <location>
        <begin position="62"/>
        <end position="85"/>
    </location>
</feature>
<dbReference type="CDD" id="cd18552">
    <property type="entry name" value="ABC_6TM_MsbA_like"/>
    <property type="match status" value="1"/>
</dbReference>
<comment type="caution">
    <text evidence="14">The sequence shown here is derived from an EMBL/GenBank/DDBJ whole genome shotgun (WGS) entry which is preliminary data.</text>
</comment>
<dbReference type="Pfam" id="PF00664">
    <property type="entry name" value="ABC_membrane"/>
    <property type="match status" value="1"/>
</dbReference>
<evidence type="ECO:0000259" key="12">
    <source>
        <dbReference type="PROSITE" id="PS50893"/>
    </source>
</evidence>
<keyword evidence="10 11" id="KW-0472">Membrane</keyword>
<dbReference type="EMBL" id="QAON01000003">
    <property type="protein sequence ID" value="PTQ90376.1"/>
    <property type="molecule type" value="Genomic_DNA"/>
</dbReference>
<keyword evidence="2" id="KW-0813">Transport</keyword>
<dbReference type="PANTHER" id="PTHR43394:SF1">
    <property type="entry name" value="ATP-BINDING CASSETTE SUB-FAMILY B MEMBER 10, MITOCHONDRIAL"/>
    <property type="match status" value="1"/>
</dbReference>
<dbReference type="GO" id="GO:0034040">
    <property type="term" value="F:ATPase-coupled lipid transmembrane transporter activity"/>
    <property type="evidence" value="ECO:0007669"/>
    <property type="project" value="InterPro"/>
</dbReference>
<reference evidence="14 15" key="1">
    <citation type="submission" date="2018-04" db="EMBL/GenBank/DDBJ databases">
        <title>Genomic Encyclopedia of Archaeal and Bacterial Type Strains, Phase II (KMG-II): from individual species to whole genera.</title>
        <authorList>
            <person name="Goeker M."/>
        </authorList>
    </citation>
    <scope>NUCLEOTIDE SEQUENCE [LARGE SCALE GENOMIC DNA]</scope>
    <source>
        <strain evidence="14 15">DSM 5822</strain>
    </source>
</reference>
<feature type="domain" description="ABC transporter" evidence="12">
    <location>
        <begin position="338"/>
        <end position="573"/>
    </location>
</feature>
<dbReference type="InterPro" id="IPR027417">
    <property type="entry name" value="P-loop_NTPase"/>
</dbReference>
<proteinExistence type="predicted"/>
<comment type="subcellular location">
    <subcellularLocation>
        <location evidence="1">Cell membrane</location>
        <topology evidence="1">Multi-pass membrane protein</topology>
    </subcellularLocation>
</comment>
<gene>
    <name evidence="14" type="ORF">C8N29_103129</name>
</gene>
<accession>A0A2T5J1R0</accession>
<dbReference type="PROSITE" id="PS50893">
    <property type="entry name" value="ABC_TRANSPORTER_2"/>
    <property type="match status" value="1"/>
</dbReference>
<keyword evidence="7" id="KW-1278">Translocase</keyword>
<keyword evidence="3" id="KW-1003">Cell membrane</keyword>
<evidence type="ECO:0000256" key="8">
    <source>
        <dbReference type="ARBA" id="ARBA00022989"/>
    </source>
</evidence>
<keyword evidence="15" id="KW-1185">Reference proteome</keyword>
<evidence type="ECO:0000256" key="10">
    <source>
        <dbReference type="ARBA" id="ARBA00023136"/>
    </source>
</evidence>
<evidence type="ECO:0000256" key="4">
    <source>
        <dbReference type="ARBA" id="ARBA00022692"/>
    </source>
</evidence>
<dbReference type="GO" id="GO:0005524">
    <property type="term" value="F:ATP binding"/>
    <property type="evidence" value="ECO:0007669"/>
    <property type="project" value="UniProtKB-KW"/>
</dbReference>
<evidence type="ECO:0000313" key="14">
    <source>
        <dbReference type="EMBL" id="PTQ90376.1"/>
    </source>
</evidence>
<dbReference type="Gene3D" id="1.20.1560.10">
    <property type="entry name" value="ABC transporter type 1, transmembrane domain"/>
    <property type="match status" value="1"/>
</dbReference>
<feature type="transmembrane region" description="Helical" evidence="11">
    <location>
        <begin position="20"/>
        <end position="41"/>
    </location>
</feature>
<evidence type="ECO:0000256" key="9">
    <source>
        <dbReference type="ARBA" id="ARBA00023055"/>
    </source>
</evidence>
<sequence length="583" mass="64250">MADKTGWLAYKRLLGYSKAYWGAFALGVLGFILNAQTEWAGAQLIKFVIDAIQNKSQADKNLFPLFVIGIFFLRGVGTFMGSYYLSLVARNVVYQLRKELFAKLLVLPNQYYHLHSAGHLSAKLIYDVEQVTEAASEALKTLVREGFVVIGLLGYLFYTNWRLSISLLIIGPIAAGLVRKASKRFRMLSHKIQHTMGDVNHIVNETINGFAVVKSYGGQAFEQQRFEQASRENLKQSMKMVVTASLNTPIIQFLMAVAMGFVIWLALQPHILGDVSAGEFVAYITAAGLLSKPVRSLTDVNSKIQKGIAAAQSVFELLDSPVEPDHGQYQASRVRGDLEFKQVSFSYPTGERVLHDINLTIPAGKTVALVGRSGSGKSTLVSLLPRFYELNEGQILLDGQPLSDYTLASLREQVANVSQKVVLFDNTILHNIAYGSLANKSFAEVEAAAKAAYAHEFIEKLPEGYQTRVGQDGTQLSGGQRQRLAIARALLKDAPILILDEATSALDNESEFYIQAALETIMQHRTTLVIAHRLSTIEKADLIVVLEAGRIVEQGTHAELLAKAGLYAQLHSRQFAEDEDLPS</sequence>
<dbReference type="SUPFAM" id="SSF52540">
    <property type="entry name" value="P-loop containing nucleoside triphosphate hydrolases"/>
    <property type="match status" value="1"/>
</dbReference>
<keyword evidence="4 11" id="KW-0812">Transmembrane</keyword>
<dbReference type="GO" id="GO:0016887">
    <property type="term" value="F:ATP hydrolysis activity"/>
    <property type="evidence" value="ECO:0007669"/>
    <property type="project" value="InterPro"/>
</dbReference>
<name>A0A2T5J1R0_9GAMM</name>
<dbReference type="InterPro" id="IPR036640">
    <property type="entry name" value="ABC1_TM_sf"/>
</dbReference>
<dbReference type="SMART" id="SM00382">
    <property type="entry name" value="AAA"/>
    <property type="match status" value="1"/>
</dbReference>
<dbReference type="Proteomes" id="UP000244223">
    <property type="component" value="Unassembled WGS sequence"/>
</dbReference>
<dbReference type="Gene3D" id="3.40.50.300">
    <property type="entry name" value="P-loop containing nucleotide triphosphate hydrolases"/>
    <property type="match status" value="1"/>
</dbReference>
<dbReference type="InterPro" id="IPR011917">
    <property type="entry name" value="ABC_transpr_lipidA"/>
</dbReference>
<dbReference type="Pfam" id="PF00005">
    <property type="entry name" value="ABC_tran"/>
    <property type="match status" value="1"/>
</dbReference>
<evidence type="ECO:0000256" key="11">
    <source>
        <dbReference type="SAM" id="Phobius"/>
    </source>
</evidence>
<keyword evidence="5" id="KW-0547">Nucleotide-binding</keyword>
<dbReference type="SUPFAM" id="SSF90123">
    <property type="entry name" value="ABC transporter transmembrane region"/>
    <property type="match status" value="1"/>
</dbReference>
<dbReference type="RefSeq" id="WP_107864821.1">
    <property type="nucleotide sequence ID" value="NZ_QAON01000003.1"/>
</dbReference>
<evidence type="ECO:0000256" key="2">
    <source>
        <dbReference type="ARBA" id="ARBA00022448"/>
    </source>
</evidence>
<dbReference type="InterPro" id="IPR039421">
    <property type="entry name" value="Type_1_exporter"/>
</dbReference>